<dbReference type="VEuPathDB" id="AmoebaDB:NfTy_005370"/>
<dbReference type="Gene3D" id="1.10.10.60">
    <property type="entry name" value="Homeodomain-like"/>
    <property type="match status" value="1"/>
</dbReference>
<dbReference type="InterPro" id="IPR009057">
    <property type="entry name" value="Homeodomain-like_sf"/>
</dbReference>
<feature type="compositionally biased region" description="Low complexity" evidence="5">
    <location>
        <begin position="89"/>
        <end position="106"/>
    </location>
</feature>
<dbReference type="EMBL" id="VFQX01000004">
    <property type="protein sequence ID" value="KAF0983940.1"/>
    <property type="molecule type" value="Genomic_DNA"/>
</dbReference>
<dbReference type="SUPFAM" id="SSF46689">
    <property type="entry name" value="Homeodomain-like"/>
    <property type="match status" value="1"/>
</dbReference>
<keyword evidence="3 4" id="KW-0539">Nucleus</keyword>
<protein>
    <recommendedName>
        <fullName evidence="6">Homeobox domain-containing protein</fullName>
    </recommendedName>
</protein>
<keyword evidence="8" id="KW-1185">Reference proteome</keyword>
<dbReference type="GO" id="GO:0005634">
    <property type="term" value="C:nucleus"/>
    <property type="evidence" value="ECO:0007669"/>
    <property type="project" value="UniProtKB-SubCell"/>
</dbReference>
<comment type="subcellular location">
    <subcellularLocation>
        <location evidence="4">Nucleus</location>
    </subcellularLocation>
</comment>
<keyword evidence="2 4" id="KW-0371">Homeobox</keyword>
<proteinExistence type="predicted"/>
<gene>
    <name evidence="7" type="ORF">FDP41_007855</name>
</gene>
<feature type="DNA-binding region" description="Homeobox" evidence="4">
    <location>
        <begin position="431"/>
        <end position="493"/>
    </location>
</feature>
<dbReference type="GO" id="GO:0003677">
    <property type="term" value="F:DNA binding"/>
    <property type="evidence" value="ECO:0007669"/>
    <property type="project" value="UniProtKB-UniRule"/>
</dbReference>
<dbReference type="CDD" id="cd00086">
    <property type="entry name" value="homeodomain"/>
    <property type="match status" value="1"/>
</dbReference>
<name>A0A6A5CEC7_NAEFO</name>
<evidence type="ECO:0000259" key="6">
    <source>
        <dbReference type="PROSITE" id="PS50071"/>
    </source>
</evidence>
<dbReference type="Proteomes" id="UP000444721">
    <property type="component" value="Unassembled WGS sequence"/>
</dbReference>
<evidence type="ECO:0000313" key="8">
    <source>
        <dbReference type="Proteomes" id="UP000444721"/>
    </source>
</evidence>
<evidence type="ECO:0000313" key="7">
    <source>
        <dbReference type="EMBL" id="KAF0983940.1"/>
    </source>
</evidence>
<dbReference type="OrthoDB" id="10056939at2759"/>
<reference evidence="7 8" key="1">
    <citation type="journal article" date="2019" name="Sci. Rep.">
        <title>Nanopore sequencing improves the draft genome of the human pathogenic amoeba Naegleria fowleri.</title>
        <authorList>
            <person name="Liechti N."/>
            <person name="Schurch N."/>
            <person name="Bruggmann R."/>
            <person name="Wittwer M."/>
        </authorList>
    </citation>
    <scope>NUCLEOTIDE SEQUENCE [LARGE SCALE GENOMIC DNA]</scope>
    <source>
        <strain evidence="7 8">ATCC 30894</strain>
    </source>
</reference>
<dbReference type="Pfam" id="PF05920">
    <property type="entry name" value="Homeobox_KN"/>
    <property type="match status" value="1"/>
</dbReference>
<keyword evidence="1 4" id="KW-0238">DNA-binding</keyword>
<dbReference type="InterPro" id="IPR050224">
    <property type="entry name" value="TALE_homeobox"/>
</dbReference>
<evidence type="ECO:0000256" key="1">
    <source>
        <dbReference type="ARBA" id="ARBA00023125"/>
    </source>
</evidence>
<dbReference type="PANTHER" id="PTHR11850">
    <property type="entry name" value="HOMEOBOX PROTEIN TRANSCRIPTION FACTORS"/>
    <property type="match status" value="1"/>
</dbReference>
<feature type="compositionally biased region" description="Low complexity" evidence="5">
    <location>
        <begin position="394"/>
        <end position="404"/>
    </location>
</feature>
<organism evidence="7 8">
    <name type="scientific">Naegleria fowleri</name>
    <name type="common">Brain eating amoeba</name>
    <dbReference type="NCBI Taxonomy" id="5763"/>
    <lineage>
        <taxon>Eukaryota</taxon>
        <taxon>Discoba</taxon>
        <taxon>Heterolobosea</taxon>
        <taxon>Tetramitia</taxon>
        <taxon>Eutetramitia</taxon>
        <taxon>Vahlkampfiidae</taxon>
        <taxon>Naegleria</taxon>
    </lineage>
</organism>
<dbReference type="GO" id="GO:0006355">
    <property type="term" value="P:regulation of DNA-templated transcription"/>
    <property type="evidence" value="ECO:0007669"/>
    <property type="project" value="InterPro"/>
</dbReference>
<dbReference type="AlphaFoldDB" id="A0A6A5CEC7"/>
<dbReference type="PROSITE" id="PS50071">
    <property type="entry name" value="HOMEOBOX_2"/>
    <property type="match status" value="1"/>
</dbReference>
<dbReference type="InterPro" id="IPR008422">
    <property type="entry name" value="KN_HD"/>
</dbReference>
<feature type="compositionally biased region" description="Polar residues" evidence="5">
    <location>
        <begin position="33"/>
        <end position="51"/>
    </location>
</feature>
<dbReference type="InterPro" id="IPR001356">
    <property type="entry name" value="HD"/>
</dbReference>
<dbReference type="SMART" id="SM00389">
    <property type="entry name" value="HOX"/>
    <property type="match status" value="1"/>
</dbReference>
<feature type="region of interest" description="Disordered" evidence="5">
    <location>
        <begin position="394"/>
        <end position="416"/>
    </location>
</feature>
<evidence type="ECO:0000256" key="3">
    <source>
        <dbReference type="ARBA" id="ARBA00023242"/>
    </source>
</evidence>
<dbReference type="GeneID" id="68115073"/>
<feature type="compositionally biased region" description="Polar residues" evidence="5">
    <location>
        <begin position="107"/>
        <end position="122"/>
    </location>
</feature>
<dbReference type="RefSeq" id="XP_044568653.1">
    <property type="nucleotide sequence ID" value="XM_044711645.1"/>
</dbReference>
<sequence>MQETTYYAHPPCGSSSITRHFATAEPIHVNFKNSNPTGKATFHHSQQQEPPSVQRELQYALKHSRNHHHSYMTHLDESFQSLPKRMTRSKSNSSFHSSFHYSSVSKTMNQNTQPLSGTSSSLEPPHHYTSPPSSNYTSNLLMKANYSLSAPTTTIMNHSTMTRHGISRLTKFGFRSEMEFTPYKIRFHEGQHLYNNSNNNNNRPTTTSQNVNGANSNIEHGLQPSVNTHVQRSSSCRPIPSSQPAISTATRNYLPSIGEILRNIEEHDISNTTSQKTQHHTREVNNNPIIQSPNNEPFQSFMNPSHSLLLGSQQAMIHSSSTAASQKRQEPLNSLTTLQRVPLLQSSPPSLSTSFNSSSPSYSGVVVCNNRDRSNSVSSYSSSVLTSSVQSASSSSFTTSSQTSNKKKETNSDDSTLYKSAKISKSNTSMLKKNKRYLSDRAVKLLKEWLFMNWDNPYPDSNQKRELAKMADISVSQVNNYFINARRRICKKFESPPEDCFN</sequence>
<feature type="domain" description="Homeobox" evidence="6">
    <location>
        <begin position="429"/>
        <end position="492"/>
    </location>
</feature>
<dbReference type="VEuPathDB" id="AmoebaDB:NF0113680"/>
<evidence type="ECO:0000256" key="4">
    <source>
        <dbReference type="PROSITE-ProRule" id="PRU00108"/>
    </source>
</evidence>
<evidence type="ECO:0000256" key="2">
    <source>
        <dbReference type="ARBA" id="ARBA00023155"/>
    </source>
</evidence>
<dbReference type="VEuPathDB" id="AmoebaDB:FDP41_007855"/>
<accession>A0A6A5CEC7</accession>
<feature type="region of interest" description="Disordered" evidence="5">
    <location>
        <begin position="33"/>
        <end position="53"/>
    </location>
</feature>
<comment type="caution">
    <text evidence="7">The sequence shown here is derived from an EMBL/GenBank/DDBJ whole genome shotgun (WGS) entry which is preliminary data.</text>
</comment>
<feature type="region of interest" description="Disordered" evidence="5">
    <location>
        <begin position="85"/>
        <end position="136"/>
    </location>
</feature>
<evidence type="ECO:0000256" key="5">
    <source>
        <dbReference type="SAM" id="MobiDB-lite"/>
    </source>
</evidence>